<evidence type="ECO:0000313" key="2">
    <source>
        <dbReference type="Proteomes" id="UP001152523"/>
    </source>
</evidence>
<comment type="caution">
    <text evidence="1">The sequence shown here is derived from an EMBL/GenBank/DDBJ whole genome shotgun (WGS) entry which is preliminary data.</text>
</comment>
<reference evidence="1" key="1">
    <citation type="submission" date="2022-07" db="EMBL/GenBank/DDBJ databases">
        <authorList>
            <person name="Macas J."/>
            <person name="Novak P."/>
            <person name="Neumann P."/>
        </authorList>
    </citation>
    <scope>NUCLEOTIDE SEQUENCE</scope>
</reference>
<organism evidence="1 2">
    <name type="scientific">Cuscuta epithymum</name>
    <dbReference type="NCBI Taxonomy" id="186058"/>
    <lineage>
        <taxon>Eukaryota</taxon>
        <taxon>Viridiplantae</taxon>
        <taxon>Streptophyta</taxon>
        <taxon>Embryophyta</taxon>
        <taxon>Tracheophyta</taxon>
        <taxon>Spermatophyta</taxon>
        <taxon>Magnoliopsida</taxon>
        <taxon>eudicotyledons</taxon>
        <taxon>Gunneridae</taxon>
        <taxon>Pentapetalae</taxon>
        <taxon>asterids</taxon>
        <taxon>lamiids</taxon>
        <taxon>Solanales</taxon>
        <taxon>Convolvulaceae</taxon>
        <taxon>Cuscuteae</taxon>
        <taxon>Cuscuta</taxon>
        <taxon>Cuscuta subgen. Cuscuta</taxon>
    </lineage>
</organism>
<keyword evidence="2" id="KW-1185">Reference proteome</keyword>
<dbReference type="EMBL" id="CAMAPF010000100">
    <property type="protein sequence ID" value="CAH9098757.1"/>
    <property type="molecule type" value="Genomic_DNA"/>
</dbReference>
<evidence type="ECO:0000313" key="1">
    <source>
        <dbReference type="EMBL" id="CAH9098757.1"/>
    </source>
</evidence>
<name>A0AAV0DE42_9ASTE</name>
<protein>
    <submittedName>
        <fullName evidence="1">Uncharacterized protein</fullName>
    </submittedName>
</protein>
<sequence>MVARSTTAVADDRWRLDLARCPVVPARFAAATTISAAVASRSAAVVRRSGRRQHDFPAS</sequence>
<dbReference type="AlphaFoldDB" id="A0AAV0DE42"/>
<proteinExistence type="predicted"/>
<dbReference type="Proteomes" id="UP001152523">
    <property type="component" value="Unassembled WGS sequence"/>
</dbReference>
<accession>A0AAV0DE42</accession>
<gene>
    <name evidence="1" type="ORF">CEPIT_LOCUS14543</name>
</gene>